<gene>
    <name evidence="2" type="ORF">JCGZ_22072</name>
</gene>
<dbReference type="AlphaFoldDB" id="A0A067K498"/>
<evidence type="ECO:0000313" key="2">
    <source>
        <dbReference type="EMBL" id="KDP27075.1"/>
    </source>
</evidence>
<evidence type="ECO:0000256" key="1">
    <source>
        <dbReference type="SAM" id="SignalP"/>
    </source>
</evidence>
<sequence>MINHAFHVLLSPFIVLSSLDGDLLYLTVSSFAIEQSTTPATPTVMYFTRYIRAVAVKNPAQASQSINPGVRGTQPIPPFERKRYVEPTMASQAKRHVAPRGIGIYINEGTGAITYQLSLNNGSRVISHGSQLKNSDVVTGDLGFKAPGLKWKGKNAVTAG</sequence>
<feature type="signal peptide" evidence="1">
    <location>
        <begin position="1"/>
        <end position="21"/>
    </location>
</feature>
<reference evidence="2 3" key="1">
    <citation type="journal article" date="2014" name="PLoS ONE">
        <title>Global Analysis of Gene Expression Profiles in Physic Nut (Jatropha curcas L.) Seedlings Exposed to Salt Stress.</title>
        <authorList>
            <person name="Zhang L."/>
            <person name="Zhang C."/>
            <person name="Wu P."/>
            <person name="Chen Y."/>
            <person name="Li M."/>
            <person name="Jiang H."/>
            <person name="Wu G."/>
        </authorList>
    </citation>
    <scope>NUCLEOTIDE SEQUENCE [LARGE SCALE GENOMIC DNA]</scope>
    <source>
        <strain evidence="3">cv. GZQX0401</strain>
        <tissue evidence="2">Young leaves</tissue>
    </source>
</reference>
<organism evidence="2 3">
    <name type="scientific">Jatropha curcas</name>
    <name type="common">Barbados nut</name>
    <dbReference type="NCBI Taxonomy" id="180498"/>
    <lineage>
        <taxon>Eukaryota</taxon>
        <taxon>Viridiplantae</taxon>
        <taxon>Streptophyta</taxon>
        <taxon>Embryophyta</taxon>
        <taxon>Tracheophyta</taxon>
        <taxon>Spermatophyta</taxon>
        <taxon>Magnoliopsida</taxon>
        <taxon>eudicotyledons</taxon>
        <taxon>Gunneridae</taxon>
        <taxon>Pentapetalae</taxon>
        <taxon>rosids</taxon>
        <taxon>fabids</taxon>
        <taxon>Malpighiales</taxon>
        <taxon>Euphorbiaceae</taxon>
        <taxon>Crotonoideae</taxon>
        <taxon>Jatropheae</taxon>
        <taxon>Jatropha</taxon>
    </lineage>
</organism>
<dbReference type="EMBL" id="KK914871">
    <property type="protein sequence ID" value="KDP27075.1"/>
    <property type="molecule type" value="Genomic_DNA"/>
</dbReference>
<protein>
    <submittedName>
        <fullName evidence="2">Uncharacterized protein</fullName>
    </submittedName>
</protein>
<feature type="chain" id="PRO_5001642490" evidence="1">
    <location>
        <begin position="22"/>
        <end position="160"/>
    </location>
</feature>
<proteinExistence type="predicted"/>
<accession>A0A067K498</accession>
<keyword evidence="1" id="KW-0732">Signal</keyword>
<evidence type="ECO:0000313" key="3">
    <source>
        <dbReference type="Proteomes" id="UP000027138"/>
    </source>
</evidence>
<name>A0A067K498_JATCU</name>
<dbReference type="Proteomes" id="UP000027138">
    <property type="component" value="Unassembled WGS sequence"/>
</dbReference>
<keyword evidence="3" id="KW-1185">Reference proteome</keyword>